<keyword evidence="3" id="KW-1185">Reference proteome</keyword>
<dbReference type="Proteomes" id="UP000693970">
    <property type="component" value="Unassembled WGS sequence"/>
</dbReference>
<dbReference type="OrthoDB" id="48967at2759"/>
<protein>
    <submittedName>
        <fullName evidence="2">Uncharacterized protein</fullName>
    </submittedName>
</protein>
<gene>
    <name evidence="2" type="ORF">IV203_022052</name>
</gene>
<evidence type="ECO:0000256" key="1">
    <source>
        <dbReference type="SAM" id="MobiDB-lite"/>
    </source>
</evidence>
<evidence type="ECO:0000313" key="2">
    <source>
        <dbReference type="EMBL" id="KAG7344044.1"/>
    </source>
</evidence>
<feature type="region of interest" description="Disordered" evidence="1">
    <location>
        <begin position="97"/>
        <end position="125"/>
    </location>
</feature>
<feature type="region of interest" description="Disordered" evidence="1">
    <location>
        <begin position="49"/>
        <end position="83"/>
    </location>
</feature>
<organism evidence="2 3">
    <name type="scientific">Nitzschia inconspicua</name>
    <dbReference type="NCBI Taxonomy" id="303405"/>
    <lineage>
        <taxon>Eukaryota</taxon>
        <taxon>Sar</taxon>
        <taxon>Stramenopiles</taxon>
        <taxon>Ochrophyta</taxon>
        <taxon>Bacillariophyta</taxon>
        <taxon>Bacillariophyceae</taxon>
        <taxon>Bacillariophycidae</taxon>
        <taxon>Bacillariales</taxon>
        <taxon>Bacillariaceae</taxon>
        <taxon>Nitzschia</taxon>
    </lineage>
</organism>
<name>A0A9K3KHX7_9STRA</name>
<sequence length="418" mass="47202">MSNISSTRNHIFSPTAVPRKRPTDPPAAVMGMNHYPPTKVTARQPLGEKPIASDNTMSFSASANPVQPLPTTHKPPMQQQSSSFPRCYATPNFHQVRKKGAGTDAANDSRRQGGDHPTPVETTNGSVPFKSPITLCFERMIGAANHIAQYGTPALPVAKKAKFDHPPATKEEKCSFNLTPTKPVNSRRHSDPGPKSPMTCCADTSNPFVRILHDESLYKKLVLCMALQRQPNPNYKDSSEPPSRVIEDGFFWKDYQPLEQILYESMGHYYELSTQQRQSKQQQAFNNKLVRHIRDTAALHGHEFADCFTDKKLRDRIRCFFKTHLQNAKKRLTTMQKHSYSTEYKKILCELIDQAKDMNFERPPTIYTSAKFEPLSSQDDPLMEEASSNESNTAFQFAVAASVNPRDDKPQFRRQSIS</sequence>
<feature type="region of interest" description="Disordered" evidence="1">
    <location>
        <begin position="166"/>
        <end position="197"/>
    </location>
</feature>
<comment type="caution">
    <text evidence="2">The sequence shown here is derived from an EMBL/GenBank/DDBJ whole genome shotgun (WGS) entry which is preliminary data.</text>
</comment>
<feature type="region of interest" description="Disordered" evidence="1">
    <location>
        <begin position="1"/>
        <end position="29"/>
    </location>
</feature>
<feature type="compositionally biased region" description="Polar residues" evidence="1">
    <location>
        <begin position="53"/>
        <end position="65"/>
    </location>
</feature>
<dbReference type="EMBL" id="JAGRRH010000023">
    <property type="protein sequence ID" value="KAG7344044.1"/>
    <property type="molecule type" value="Genomic_DNA"/>
</dbReference>
<evidence type="ECO:0000313" key="3">
    <source>
        <dbReference type="Proteomes" id="UP000693970"/>
    </source>
</evidence>
<dbReference type="AlphaFoldDB" id="A0A9K3KHX7"/>
<proteinExistence type="predicted"/>
<accession>A0A9K3KHX7</accession>
<reference evidence="2" key="1">
    <citation type="journal article" date="2021" name="Sci. Rep.">
        <title>Diploid genomic architecture of Nitzschia inconspicua, an elite biomass production diatom.</title>
        <authorList>
            <person name="Oliver A."/>
            <person name="Podell S."/>
            <person name="Pinowska A."/>
            <person name="Traller J.C."/>
            <person name="Smith S.R."/>
            <person name="McClure R."/>
            <person name="Beliaev A."/>
            <person name="Bohutskyi P."/>
            <person name="Hill E.A."/>
            <person name="Rabines A."/>
            <person name="Zheng H."/>
            <person name="Allen L.Z."/>
            <person name="Kuo A."/>
            <person name="Grigoriev I.V."/>
            <person name="Allen A.E."/>
            <person name="Hazlebeck D."/>
            <person name="Allen E.E."/>
        </authorList>
    </citation>
    <scope>NUCLEOTIDE SEQUENCE</scope>
    <source>
        <strain evidence="2">Hildebrandi</strain>
    </source>
</reference>
<reference evidence="2" key="2">
    <citation type="submission" date="2021-04" db="EMBL/GenBank/DDBJ databases">
        <authorList>
            <person name="Podell S."/>
        </authorList>
    </citation>
    <scope>NUCLEOTIDE SEQUENCE</scope>
    <source>
        <strain evidence="2">Hildebrandi</strain>
    </source>
</reference>
<feature type="compositionally biased region" description="Polar residues" evidence="1">
    <location>
        <begin position="1"/>
        <end position="12"/>
    </location>
</feature>